<proteinExistence type="predicted"/>
<dbReference type="RefSeq" id="WP_378211033.1">
    <property type="nucleotide sequence ID" value="NZ_JBHLZP010000459.1"/>
</dbReference>
<evidence type="ECO:0000256" key="1">
    <source>
        <dbReference type="SAM" id="MobiDB-lite"/>
    </source>
</evidence>
<gene>
    <name evidence="2" type="ORF">ACFFNX_38450</name>
</gene>
<dbReference type="Proteomes" id="UP001589627">
    <property type="component" value="Unassembled WGS sequence"/>
</dbReference>
<accession>A0ABV5YSK5</accession>
<keyword evidence="3" id="KW-1185">Reference proteome</keyword>
<evidence type="ECO:0000313" key="3">
    <source>
        <dbReference type="Proteomes" id="UP001589627"/>
    </source>
</evidence>
<protein>
    <submittedName>
        <fullName evidence="2">Uncharacterized protein</fullName>
    </submittedName>
</protein>
<feature type="region of interest" description="Disordered" evidence="1">
    <location>
        <begin position="274"/>
        <end position="302"/>
    </location>
</feature>
<sequence>MHPDQPNMAIGNLSSAFPEIAVENKLKSADLTFWGTHLRRGATTVSLEEFVTALLGDFLPGTARRGLKVTLFPEANGIRIQVNGSAALSDQDDRPFSLNQTYTVESGVLTIHVETVVAPKKGQAFVRSCLLAHARLFTVGRLTLSASSIGGSQEGVFVWARYGFVPTVEDWDIMRRWGLRELDGTSGALSGVRDTVRPILLDPVPIALRRLVHFSWTAADQKAAKSFLDRLLTANLSWKGALDLTDAASANWIAAYAESGRPGDGLDRFQALLPAPSGRSVAPPEPQAEPEPESQGYGGTGLSEQDLVNLLAAKITDKEAGMEDVRKEYPELVAKVQAVLDRSRT</sequence>
<organism evidence="2 3">
    <name type="scientific">Actinoallomurus acaciae</name>
    <dbReference type="NCBI Taxonomy" id="502577"/>
    <lineage>
        <taxon>Bacteria</taxon>
        <taxon>Bacillati</taxon>
        <taxon>Actinomycetota</taxon>
        <taxon>Actinomycetes</taxon>
        <taxon>Streptosporangiales</taxon>
        <taxon>Thermomonosporaceae</taxon>
        <taxon>Actinoallomurus</taxon>
    </lineage>
</organism>
<dbReference type="EMBL" id="JBHLZP010000459">
    <property type="protein sequence ID" value="MFB9838060.1"/>
    <property type="molecule type" value="Genomic_DNA"/>
</dbReference>
<comment type="caution">
    <text evidence="2">The sequence shown here is derived from an EMBL/GenBank/DDBJ whole genome shotgun (WGS) entry which is preliminary data.</text>
</comment>
<name>A0ABV5YSK5_9ACTN</name>
<evidence type="ECO:0000313" key="2">
    <source>
        <dbReference type="EMBL" id="MFB9838060.1"/>
    </source>
</evidence>
<reference evidence="2 3" key="1">
    <citation type="submission" date="2024-09" db="EMBL/GenBank/DDBJ databases">
        <authorList>
            <person name="Sun Q."/>
            <person name="Mori K."/>
        </authorList>
    </citation>
    <scope>NUCLEOTIDE SEQUENCE [LARGE SCALE GENOMIC DNA]</scope>
    <source>
        <strain evidence="2 3">TBRC 0563</strain>
    </source>
</reference>